<dbReference type="Pfam" id="PF11866">
    <property type="entry name" value="DUF3386"/>
    <property type="match status" value="1"/>
</dbReference>
<proteinExistence type="predicted"/>
<accession>A0A2W4XVF6</accession>
<organism evidence="1 2">
    <name type="scientific">Pseudanabaena frigida</name>
    <dbReference type="NCBI Taxonomy" id="945775"/>
    <lineage>
        <taxon>Bacteria</taxon>
        <taxon>Bacillati</taxon>
        <taxon>Cyanobacteriota</taxon>
        <taxon>Cyanophyceae</taxon>
        <taxon>Pseudanabaenales</taxon>
        <taxon>Pseudanabaenaceae</taxon>
        <taxon>Pseudanabaena</taxon>
    </lineage>
</organism>
<protein>
    <recommendedName>
        <fullName evidence="3">DUF3386 domain-containing protein</fullName>
    </recommendedName>
</protein>
<name>A0A2W4XVF6_9CYAN</name>
<gene>
    <name evidence="1" type="ORF">DCF19_24185</name>
</gene>
<comment type="caution">
    <text evidence="1">The sequence shown here is derived from an EMBL/GenBank/DDBJ whole genome shotgun (WGS) entry which is preliminary data.</text>
</comment>
<reference evidence="1 2" key="1">
    <citation type="submission" date="2018-04" db="EMBL/GenBank/DDBJ databases">
        <authorList>
            <person name="Go L.Y."/>
            <person name="Mitchell J.A."/>
        </authorList>
    </citation>
    <scope>NUCLEOTIDE SEQUENCE [LARGE SCALE GENOMIC DNA]</scope>
    <source>
        <strain evidence="1">ULC066bin1</strain>
    </source>
</reference>
<dbReference type="EMBL" id="QBML01000064">
    <property type="protein sequence ID" value="PZO35308.1"/>
    <property type="molecule type" value="Genomic_DNA"/>
</dbReference>
<evidence type="ECO:0008006" key="3">
    <source>
        <dbReference type="Google" id="ProtNLM"/>
    </source>
</evidence>
<dbReference type="AlphaFoldDB" id="A0A2W4XVF6"/>
<dbReference type="Proteomes" id="UP000249467">
    <property type="component" value="Unassembled WGS sequence"/>
</dbReference>
<sequence>MVTAAPNTQSDTSARDLFQAAYENRYTWDSSFPGLTANVSVAIDSVARTGKARINPDLSVEVSMDEPQPIDRTTRTPSGEEKTVSVDEGQEWLYNQLRDVVTHRKRKTFEEAHGKSSFNLGAADESGAIEILVTGDSMGSNYKVRGNEISMVSRVMGRIGFTINHLGHLDTGEGYISSLYTAVFRNPMNDEIVRQARFEDIYEKLGNYYVMTKQIVQSNEQGQTKNYEIIFSDIQLLG</sequence>
<evidence type="ECO:0000313" key="2">
    <source>
        <dbReference type="Proteomes" id="UP000249467"/>
    </source>
</evidence>
<dbReference type="InterPro" id="IPR021809">
    <property type="entry name" value="DUF3386"/>
</dbReference>
<reference evidence="1 2" key="2">
    <citation type="submission" date="2018-06" db="EMBL/GenBank/DDBJ databases">
        <title>Metagenomic assembly of (sub)arctic Cyanobacteria and their associated microbiome from non-axenic cultures.</title>
        <authorList>
            <person name="Baurain D."/>
        </authorList>
    </citation>
    <scope>NUCLEOTIDE SEQUENCE [LARGE SCALE GENOMIC DNA]</scope>
    <source>
        <strain evidence="1">ULC066bin1</strain>
    </source>
</reference>
<evidence type="ECO:0000313" key="1">
    <source>
        <dbReference type="EMBL" id="PZO35308.1"/>
    </source>
</evidence>